<comment type="subcellular location">
    <subcellularLocation>
        <location evidence="7">Cytoplasm</location>
        <location evidence="7">Nucleoid</location>
    </subcellularLocation>
</comment>
<dbReference type="InterPro" id="IPR007159">
    <property type="entry name" value="SpoVT-AbrB_dom"/>
</dbReference>
<keyword evidence="4 7" id="KW-0805">Transcription regulation</keyword>
<dbReference type="GO" id="GO:0005737">
    <property type="term" value="C:cytoplasm"/>
    <property type="evidence" value="ECO:0007669"/>
    <property type="project" value="UniProtKB-UniRule"/>
</dbReference>
<evidence type="ECO:0000256" key="6">
    <source>
        <dbReference type="ARBA" id="ARBA00023163"/>
    </source>
</evidence>
<dbReference type="SUPFAM" id="SSF89447">
    <property type="entry name" value="AbrB/MazE/MraZ-like"/>
    <property type="match status" value="1"/>
</dbReference>
<organism evidence="9 10">
    <name type="scientific">Cocleimonas flava</name>
    <dbReference type="NCBI Taxonomy" id="634765"/>
    <lineage>
        <taxon>Bacteria</taxon>
        <taxon>Pseudomonadati</taxon>
        <taxon>Pseudomonadota</taxon>
        <taxon>Gammaproteobacteria</taxon>
        <taxon>Thiotrichales</taxon>
        <taxon>Thiotrichaceae</taxon>
        <taxon>Cocleimonas</taxon>
    </lineage>
</organism>
<dbReference type="AlphaFoldDB" id="A0A4R1F8Y6"/>
<evidence type="ECO:0000256" key="5">
    <source>
        <dbReference type="ARBA" id="ARBA00023125"/>
    </source>
</evidence>
<protein>
    <recommendedName>
        <fullName evidence="1 7">Transcriptional regulator MraZ</fullName>
    </recommendedName>
</protein>
<sequence>MFRGISNLNLDAKGRLAIPTKYRDEITSDFEGQMILTVDYGVRCLVLYPMSKWVETEQNILSLPNLSEAAREIKRLVIGHASDVEMDGQGRIMLASPLREYAGMEKKLIMIGQGDKFELWDEDAWKQGCENMRESAPVNIQNDESLKGLSI</sequence>
<feature type="domain" description="SpoVT-AbrB" evidence="8">
    <location>
        <begin position="81"/>
        <end position="124"/>
    </location>
</feature>
<dbReference type="InterPro" id="IPR035644">
    <property type="entry name" value="MraZ_C"/>
</dbReference>
<dbReference type="GO" id="GO:2000143">
    <property type="term" value="P:negative regulation of DNA-templated transcription initiation"/>
    <property type="evidence" value="ECO:0007669"/>
    <property type="project" value="TreeGrafter"/>
</dbReference>
<dbReference type="OrthoDB" id="9807753at2"/>
<dbReference type="EMBL" id="SMFQ01000002">
    <property type="protein sequence ID" value="TCJ88318.1"/>
    <property type="molecule type" value="Genomic_DNA"/>
</dbReference>
<evidence type="ECO:0000256" key="2">
    <source>
        <dbReference type="ARBA" id="ARBA00022490"/>
    </source>
</evidence>
<evidence type="ECO:0000313" key="10">
    <source>
        <dbReference type="Proteomes" id="UP000294887"/>
    </source>
</evidence>
<evidence type="ECO:0000256" key="1">
    <source>
        <dbReference type="ARBA" id="ARBA00013860"/>
    </source>
</evidence>
<dbReference type="Pfam" id="PF02381">
    <property type="entry name" value="MraZ"/>
    <property type="match status" value="2"/>
</dbReference>
<keyword evidence="10" id="KW-1185">Reference proteome</keyword>
<reference evidence="9 10" key="1">
    <citation type="submission" date="2019-03" db="EMBL/GenBank/DDBJ databases">
        <title>Genomic Encyclopedia of Type Strains, Phase IV (KMG-IV): sequencing the most valuable type-strain genomes for metagenomic binning, comparative biology and taxonomic classification.</title>
        <authorList>
            <person name="Goeker M."/>
        </authorList>
    </citation>
    <scope>NUCLEOTIDE SEQUENCE [LARGE SCALE GENOMIC DNA]</scope>
    <source>
        <strain evidence="9 10">DSM 24830</strain>
    </source>
</reference>
<evidence type="ECO:0000259" key="8">
    <source>
        <dbReference type="PROSITE" id="PS51740"/>
    </source>
</evidence>
<evidence type="ECO:0000256" key="7">
    <source>
        <dbReference type="HAMAP-Rule" id="MF_01008"/>
    </source>
</evidence>
<keyword evidence="3" id="KW-0677">Repeat</keyword>
<dbReference type="CDD" id="cd16320">
    <property type="entry name" value="MraZ_N"/>
    <property type="match status" value="1"/>
</dbReference>
<dbReference type="GO" id="GO:0003700">
    <property type="term" value="F:DNA-binding transcription factor activity"/>
    <property type="evidence" value="ECO:0007669"/>
    <property type="project" value="UniProtKB-UniRule"/>
</dbReference>
<dbReference type="GO" id="GO:0009295">
    <property type="term" value="C:nucleoid"/>
    <property type="evidence" value="ECO:0007669"/>
    <property type="project" value="UniProtKB-SubCell"/>
</dbReference>
<dbReference type="NCBIfam" id="TIGR00242">
    <property type="entry name" value="division/cell wall cluster transcriptional repressor MraZ"/>
    <property type="match status" value="1"/>
</dbReference>
<dbReference type="HAMAP" id="MF_01008">
    <property type="entry name" value="MraZ"/>
    <property type="match status" value="1"/>
</dbReference>
<dbReference type="RefSeq" id="WP_131904020.1">
    <property type="nucleotide sequence ID" value="NZ_BAAAFU010000008.1"/>
</dbReference>
<accession>A0A4R1F8Y6</accession>
<dbReference type="Proteomes" id="UP000294887">
    <property type="component" value="Unassembled WGS sequence"/>
</dbReference>
<evidence type="ECO:0000256" key="4">
    <source>
        <dbReference type="ARBA" id="ARBA00023015"/>
    </source>
</evidence>
<keyword evidence="6 7" id="KW-0804">Transcription</keyword>
<dbReference type="PANTHER" id="PTHR34701">
    <property type="entry name" value="TRANSCRIPTIONAL REGULATOR MRAZ"/>
    <property type="match status" value="1"/>
</dbReference>
<dbReference type="Gene3D" id="3.40.1550.20">
    <property type="entry name" value="Transcriptional regulator MraZ domain"/>
    <property type="match status" value="1"/>
</dbReference>
<dbReference type="PANTHER" id="PTHR34701:SF1">
    <property type="entry name" value="TRANSCRIPTIONAL REGULATOR MRAZ"/>
    <property type="match status" value="1"/>
</dbReference>
<dbReference type="InterPro" id="IPR020603">
    <property type="entry name" value="MraZ_dom"/>
</dbReference>
<name>A0A4R1F8Y6_9GAMM</name>
<dbReference type="PROSITE" id="PS51740">
    <property type="entry name" value="SPOVT_ABRB"/>
    <property type="match status" value="2"/>
</dbReference>
<comment type="caution">
    <text evidence="9">The sequence shown here is derived from an EMBL/GenBank/DDBJ whole genome shotgun (WGS) entry which is preliminary data.</text>
</comment>
<keyword evidence="5 7" id="KW-0238">DNA-binding</keyword>
<dbReference type="InterPro" id="IPR037914">
    <property type="entry name" value="SpoVT-AbrB_sf"/>
</dbReference>
<comment type="similarity">
    <text evidence="7">Belongs to the MraZ family.</text>
</comment>
<proteinExistence type="inferred from homology"/>
<dbReference type="GO" id="GO:0000976">
    <property type="term" value="F:transcription cis-regulatory region binding"/>
    <property type="evidence" value="ECO:0007669"/>
    <property type="project" value="TreeGrafter"/>
</dbReference>
<feature type="domain" description="SpoVT-AbrB" evidence="8">
    <location>
        <begin position="5"/>
        <end position="52"/>
    </location>
</feature>
<dbReference type="InterPro" id="IPR035642">
    <property type="entry name" value="MraZ_N"/>
</dbReference>
<keyword evidence="2 7" id="KW-0963">Cytoplasm</keyword>
<evidence type="ECO:0000256" key="3">
    <source>
        <dbReference type="ARBA" id="ARBA00022737"/>
    </source>
</evidence>
<evidence type="ECO:0000313" key="9">
    <source>
        <dbReference type="EMBL" id="TCJ88318.1"/>
    </source>
</evidence>
<dbReference type="InterPro" id="IPR003444">
    <property type="entry name" value="MraZ"/>
</dbReference>
<dbReference type="InterPro" id="IPR038619">
    <property type="entry name" value="MraZ_sf"/>
</dbReference>
<gene>
    <name evidence="7" type="primary">mraZ</name>
    <name evidence="9" type="ORF">EV695_0160</name>
</gene>
<comment type="subunit">
    <text evidence="7">Forms oligomers.</text>
</comment>
<dbReference type="CDD" id="cd16321">
    <property type="entry name" value="MraZ_C"/>
    <property type="match status" value="1"/>
</dbReference>